<reference evidence="2 3" key="1">
    <citation type="journal article" date="2021" name="Environ. Microbiol.">
        <title>Gene family expansions and transcriptome signatures uncover fungal adaptations to wood decay.</title>
        <authorList>
            <person name="Hage H."/>
            <person name="Miyauchi S."/>
            <person name="Viragh M."/>
            <person name="Drula E."/>
            <person name="Min B."/>
            <person name="Chaduli D."/>
            <person name="Navarro D."/>
            <person name="Favel A."/>
            <person name="Norest M."/>
            <person name="Lesage-Meessen L."/>
            <person name="Balint B."/>
            <person name="Merenyi Z."/>
            <person name="de Eugenio L."/>
            <person name="Morin E."/>
            <person name="Martinez A.T."/>
            <person name="Baldrian P."/>
            <person name="Stursova M."/>
            <person name="Martinez M.J."/>
            <person name="Novotny C."/>
            <person name="Magnuson J.K."/>
            <person name="Spatafora J.W."/>
            <person name="Maurice S."/>
            <person name="Pangilinan J."/>
            <person name="Andreopoulos W."/>
            <person name="LaButti K."/>
            <person name="Hundley H."/>
            <person name="Na H."/>
            <person name="Kuo A."/>
            <person name="Barry K."/>
            <person name="Lipzen A."/>
            <person name="Henrissat B."/>
            <person name="Riley R."/>
            <person name="Ahrendt S."/>
            <person name="Nagy L.G."/>
            <person name="Grigoriev I.V."/>
            <person name="Martin F."/>
            <person name="Rosso M.N."/>
        </authorList>
    </citation>
    <scope>NUCLEOTIDE SEQUENCE [LARGE SCALE GENOMIC DNA]</scope>
    <source>
        <strain evidence="2 3">CIRM-BRFM 1785</strain>
    </source>
</reference>
<accession>A0ABQ8JYH2</accession>
<gene>
    <name evidence="2" type="ORF">C8Q71DRAFT_892062</name>
</gene>
<feature type="region of interest" description="Disordered" evidence="1">
    <location>
        <begin position="121"/>
        <end position="143"/>
    </location>
</feature>
<feature type="compositionally biased region" description="Low complexity" evidence="1">
    <location>
        <begin position="23"/>
        <end position="34"/>
    </location>
</feature>
<sequence>MSPADPPSLCSSTAQDYDARRMSTSATSDSSLQSRPEKRGPSPTGLPLPKRSCPDISLDPNAWSNPNTPSPHPPTEPEERSGVDTARVQLPSLAFTFQDNYERCASLPTLYSDNPVLRLRLPPPGHRPSQSPSGLVSYQFPNSDSVDSTRSSAFYDYPASGLSQSGSSSSYNFSPLQTDYSRSSGLSSSISSDSESDWSVGGIVRPNSTPGNLVTMATVAARMRLMEGTPRATRGWVMVRVA</sequence>
<protein>
    <submittedName>
        <fullName evidence="2">Uncharacterized protein</fullName>
    </submittedName>
</protein>
<comment type="caution">
    <text evidence="2">The sequence shown here is derived from an EMBL/GenBank/DDBJ whole genome shotgun (WGS) entry which is preliminary data.</text>
</comment>
<name>A0ABQ8JYH2_9APHY</name>
<dbReference type="Proteomes" id="UP000814176">
    <property type="component" value="Unassembled WGS sequence"/>
</dbReference>
<feature type="region of interest" description="Disordered" evidence="1">
    <location>
        <begin position="184"/>
        <end position="203"/>
    </location>
</feature>
<dbReference type="GeneID" id="72009417"/>
<dbReference type="RefSeq" id="XP_047772371.1">
    <property type="nucleotide sequence ID" value="XM_047928685.1"/>
</dbReference>
<organism evidence="2 3">
    <name type="scientific">Rhodofomes roseus</name>
    <dbReference type="NCBI Taxonomy" id="34475"/>
    <lineage>
        <taxon>Eukaryota</taxon>
        <taxon>Fungi</taxon>
        <taxon>Dikarya</taxon>
        <taxon>Basidiomycota</taxon>
        <taxon>Agaricomycotina</taxon>
        <taxon>Agaricomycetes</taxon>
        <taxon>Polyporales</taxon>
        <taxon>Rhodofomes</taxon>
    </lineage>
</organism>
<proteinExistence type="predicted"/>
<evidence type="ECO:0000256" key="1">
    <source>
        <dbReference type="SAM" id="MobiDB-lite"/>
    </source>
</evidence>
<evidence type="ECO:0000313" key="2">
    <source>
        <dbReference type="EMBL" id="KAH9828715.1"/>
    </source>
</evidence>
<dbReference type="EMBL" id="JADCUA010000049">
    <property type="protein sequence ID" value="KAH9828715.1"/>
    <property type="molecule type" value="Genomic_DNA"/>
</dbReference>
<feature type="region of interest" description="Disordered" evidence="1">
    <location>
        <begin position="1"/>
        <end position="86"/>
    </location>
</feature>
<evidence type="ECO:0000313" key="3">
    <source>
        <dbReference type="Proteomes" id="UP000814176"/>
    </source>
</evidence>
<keyword evidence="3" id="KW-1185">Reference proteome</keyword>
<feature type="compositionally biased region" description="Polar residues" evidence="1">
    <location>
        <begin position="129"/>
        <end position="143"/>
    </location>
</feature>
<feature type="compositionally biased region" description="Low complexity" evidence="1">
    <location>
        <begin position="184"/>
        <end position="199"/>
    </location>
</feature>